<keyword evidence="4" id="KW-1185">Reference proteome</keyword>
<reference evidence="3" key="2">
    <citation type="submission" date="2021-01" db="UniProtKB">
        <authorList>
            <consortium name="EnsemblMetazoa"/>
        </authorList>
    </citation>
    <scope>IDENTIFICATION</scope>
</reference>
<protein>
    <submittedName>
        <fullName evidence="3">Uncharacterized protein</fullName>
    </submittedName>
</protein>
<name>A0A7M7P3D6_STRPU</name>
<dbReference type="AlphaFoldDB" id="A0A7M7P3D6"/>
<evidence type="ECO:0000313" key="3">
    <source>
        <dbReference type="EnsemblMetazoa" id="XP_030845429"/>
    </source>
</evidence>
<dbReference type="KEGG" id="spu:115925528"/>
<proteinExistence type="predicted"/>
<dbReference type="GeneID" id="115925528"/>
<keyword evidence="2" id="KW-0732">Signal</keyword>
<dbReference type="OrthoDB" id="10211498at2759"/>
<evidence type="ECO:0000313" key="4">
    <source>
        <dbReference type="Proteomes" id="UP000007110"/>
    </source>
</evidence>
<accession>A0A7M7P3D6</accession>
<reference evidence="4" key="1">
    <citation type="submission" date="2015-02" db="EMBL/GenBank/DDBJ databases">
        <title>Genome sequencing for Strongylocentrotus purpuratus.</title>
        <authorList>
            <person name="Murali S."/>
            <person name="Liu Y."/>
            <person name="Vee V."/>
            <person name="English A."/>
            <person name="Wang M."/>
            <person name="Skinner E."/>
            <person name="Han Y."/>
            <person name="Muzny D.M."/>
            <person name="Worley K.C."/>
            <person name="Gibbs R.A."/>
        </authorList>
    </citation>
    <scope>NUCLEOTIDE SEQUENCE</scope>
</reference>
<feature type="compositionally biased region" description="Gly residues" evidence="1">
    <location>
        <begin position="136"/>
        <end position="168"/>
    </location>
</feature>
<feature type="signal peptide" evidence="2">
    <location>
        <begin position="1"/>
        <end position="19"/>
    </location>
</feature>
<feature type="chain" id="PRO_5029854695" evidence="2">
    <location>
        <begin position="20"/>
        <end position="187"/>
    </location>
</feature>
<dbReference type="Proteomes" id="UP000007110">
    <property type="component" value="Unassembled WGS sequence"/>
</dbReference>
<dbReference type="InParanoid" id="A0A7M7P3D6"/>
<dbReference type="RefSeq" id="XP_030845429.1">
    <property type="nucleotide sequence ID" value="XM_030989569.1"/>
</dbReference>
<dbReference type="EnsemblMetazoa" id="XM_030989569">
    <property type="protein sequence ID" value="XP_030845429"/>
    <property type="gene ID" value="LOC115925528"/>
</dbReference>
<evidence type="ECO:0000256" key="1">
    <source>
        <dbReference type="SAM" id="MobiDB-lite"/>
    </source>
</evidence>
<organism evidence="3 4">
    <name type="scientific">Strongylocentrotus purpuratus</name>
    <name type="common">Purple sea urchin</name>
    <dbReference type="NCBI Taxonomy" id="7668"/>
    <lineage>
        <taxon>Eukaryota</taxon>
        <taxon>Metazoa</taxon>
        <taxon>Echinodermata</taxon>
        <taxon>Eleutherozoa</taxon>
        <taxon>Echinozoa</taxon>
        <taxon>Echinoidea</taxon>
        <taxon>Euechinoidea</taxon>
        <taxon>Echinacea</taxon>
        <taxon>Camarodonta</taxon>
        <taxon>Echinidea</taxon>
        <taxon>Strongylocentrotidae</taxon>
        <taxon>Strongylocentrotus</taxon>
    </lineage>
</organism>
<feature type="region of interest" description="Disordered" evidence="1">
    <location>
        <begin position="134"/>
        <end position="169"/>
    </location>
</feature>
<evidence type="ECO:0000256" key="2">
    <source>
        <dbReference type="SAM" id="SignalP"/>
    </source>
</evidence>
<sequence>MAPFLLALIIFGVAARSDARSKTSDIPGDDEDGYQLDVNLYELCHNLTTYDGGMVDFVVENICPLVFGDEEEGSHWPGSGPEILTFTDLVQALTPNFIYQRLIRAMVESTCKSEGKGQRLDSFCRFHRDGIEVSGVDGGSGSGSGSGDGSGDRSGSGDGSGDRSGSGDGVYDFSVYWSSMIDGDNFW</sequence>